<dbReference type="Proteomes" id="UP000765507">
    <property type="component" value="Unassembled WGS sequence"/>
</dbReference>
<dbReference type="OrthoDB" id="9924724at2759"/>
<reference evidence="2 3" key="1">
    <citation type="journal article" date="2020" name="G3 (Bethesda)">
        <title>Draft Genome of the Common Snapping Turtle, Chelydra serpentina, a Model for Phenotypic Plasticity in Reptiles.</title>
        <authorList>
            <person name="Das D."/>
            <person name="Singh S.K."/>
            <person name="Bierstedt J."/>
            <person name="Erickson A."/>
            <person name="Galli G.L.J."/>
            <person name="Crossley D.A. 2nd"/>
            <person name="Rhen T."/>
        </authorList>
    </citation>
    <scope>NUCLEOTIDE SEQUENCE [LARGE SCALE GENOMIC DNA]</scope>
    <source>
        <strain evidence="2">KW</strain>
    </source>
</reference>
<keyword evidence="1" id="KW-0732">Signal</keyword>
<dbReference type="AlphaFoldDB" id="A0A8T1T4D7"/>
<accession>A0A8T1T4D7</accession>
<evidence type="ECO:0000313" key="3">
    <source>
        <dbReference type="Proteomes" id="UP000765507"/>
    </source>
</evidence>
<dbReference type="EMBL" id="JAHGAV010000036">
    <property type="protein sequence ID" value="KAG6936121.1"/>
    <property type="molecule type" value="Genomic_DNA"/>
</dbReference>
<evidence type="ECO:0000313" key="2">
    <source>
        <dbReference type="EMBL" id="KAG6936121.1"/>
    </source>
</evidence>
<feature type="signal peptide" evidence="1">
    <location>
        <begin position="1"/>
        <end position="19"/>
    </location>
</feature>
<proteinExistence type="predicted"/>
<gene>
    <name evidence="2" type="primary">FAM19A1</name>
    <name evidence="2" type="ORF">G0U57_013396</name>
</gene>
<evidence type="ECO:0000256" key="1">
    <source>
        <dbReference type="SAM" id="SignalP"/>
    </source>
</evidence>
<name>A0A8T1T4D7_CHESE</name>
<feature type="chain" id="PRO_5035760290" evidence="1">
    <location>
        <begin position="20"/>
        <end position="39"/>
    </location>
</feature>
<organism evidence="2 3">
    <name type="scientific">Chelydra serpentina</name>
    <name type="common">Snapping turtle</name>
    <name type="synonym">Testudo serpentina</name>
    <dbReference type="NCBI Taxonomy" id="8475"/>
    <lineage>
        <taxon>Eukaryota</taxon>
        <taxon>Metazoa</taxon>
        <taxon>Chordata</taxon>
        <taxon>Craniata</taxon>
        <taxon>Vertebrata</taxon>
        <taxon>Euteleostomi</taxon>
        <taxon>Archelosauria</taxon>
        <taxon>Testudinata</taxon>
        <taxon>Testudines</taxon>
        <taxon>Cryptodira</taxon>
        <taxon>Durocryptodira</taxon>
        <taxon>Americhelydia</taxon>
        <taxon>Chelydroidea</taxon>
        <taxon>Chelydridae</taxon>
        <taxon>Chelydra</taxon>
    </lineage>
</organism>
<protein>
    <submittedName>
        <fullName evidence="2">Family with sequence similarity 19 member A1, C-C motif chemokine like</fullName>
    </submittedName>
</protein>
<keyword evidence="3" id="KW-1185">Reference proteome</keyword>
<comment type="caution">
    <text evidence="2">The sequence shown here is derived from an EMBL/GenBank/DDBJ whole genome shotgun (WGS) entry which is preliminary data.</text>
</comment>
<sequence>MAMVSAMSWVLYLWISACAMLLCQGSLHHTFQQHHLHRP</sequence>
<feature type="non-terminal residue" evidence="2">
    <location>
        <position position="39"/>
    </location>
</feature>